<dbReference type="Proteomes" id="UP001138686">
    <property type="component" value="Unassembled WGS sequence"/>
</dbReference>
<reference evidence="1" key="1">
    <citation type="submission" date="2021-07" db="EMBL/GenBank/DDBJ databases">
        <title>Aureisphaera sp. CAU 1614 isolated from sea sediment.</title>
        <authorList>
            <person name="Kim W."/>
        </authorList>
    </citation>
    <scope>NUCLEOTIDE SEQUENCE</scope>
    <source>
        <strain evidence="1">CAU 1614</strain>
    </source>
</reference>
<accession>A0A9X1FN41</accession>
<sequence>MAHPLRPGPKFKSKETNMPHIGKLIRTYINKHHIAKSAIARKMDRNRATVERLVKRPSIQLAILWEISEILQYNFIADVAAQLPNTYGNNVPDPTLPLQEELQTLREENKILKAQLDAFKEVLRKS</sequence>
<dbReference type="EMBL" id="JAHWDP010000002">
    <property type="protein sequence ID" value="MBW2937491.1"/>
    <property type="molecule type" value="Genomic_DNA"/>
</dbReference>
<name>A0A9X1FN41_9FLAO</name>
<proteinExistence type="predicted"/>
<organism evidence="1 2">
    <name type="scientific">Halomarinibacterium sedimenti</name>
    <dbReference type="NCBI Taxonomy" id="2857106"/>
    <lineage>
        <taxon>Bacteria</taxon>
        <taxon>Pseudomonadati</taxon>
        <taxon>Bacteroidota</taxon>
        <taxon>Flavobacteriia</taxon>
        <taxon>Flavobacteriales</taxon>
        <taxon>Flavobacteriaceae</taxon>
        <taxon>Halomarinibacterium</taxon>
    </lineage>
</organism>
<keyword evidence="2" id="KW-1185">Reference proteome</keyword>
<dbReference type="AlphaFoldDB" id="A0A9X1FN41"/>
<gene>
    <name evidence="1" type="ORF">KXJ69_05200</name>
</gene>
<protein>
    <submittedName>
        <fullName evidence="1">Uncharacterized protein</fullName>
    </submittedName>
</protein>
<comment type="caution">
    <text evidence="1">The sequence shown here is derived from an EMBL/GenBank/DDBJ whole genome shotgun (WGS) entry which is preliminary data.</text>
</comment>
<dbReference type="RefSeq" id="WP_219051916.1">
    <property type="nucleotide sequence ID" value="NZ_JAHWDP010000002.1"/>
</dbReference>
<evidence type="ECO:0000313" key="1">
    <source>
        <dbReference type="EMBL" id="MBW2937491.1"/>
    </source>
</evidence>
<evidence type="ECO:0000313" key="2">
    <source>
        <dbReference type="Proteomes" id="UP001138686"/>
    </source>
</evidence>